<reference evidence="3" key="1">
    <citation type="journal article" date="2021" name="Sci. Adv.">
        <title>The American lobster genome reveals insights on longevity, neural, and immune adaptations.</title>
        <authorList>
            <person name="Polinski J.M."/>
            <person name="Zimin A.V."/>
            <person name="Clark K.F."/>
            <person name="Kohn A.B."/>
            <person name="Sadowski N."/>
            <person name="Timp W."/>
            <person name="Ptitsyn A."/>
            <person name="Khanna P."/>
            <person name="Romanova D.Y."/>
            <person name="Williams P."/>
            <person name="Greenwood S.J."/>
            <person name="Moroz L.L."/>
            <person name="Walt D.R."/>
            <person name="Bodnar A.G."/>
        </authorList>
    </citation>
    <scope>NUCLEOTIDE SEQUENCE</scope>
    <source>
        <strain evidence="3">GMGI-L3</strain>
    </source>
</reference>
<keyword evidence="2" id="KW-0812">Transmembrane</keyword>
<keyword evidence="4" id="KW-1185">Reference proteome</keyword>
<evidence type="ECO:0000256" key="2">
    <source>
        <dbReference type="SAM" id="Phobius"/>
    </source>
</evidence>
<dbReference type="AlphaFoldDB" id="A0A8J5JHD3"/>
<organism evidence="3 4">
    <name type="scientific">Homarus americanus</name>
    <name type="common">American lobster</name>
    <dbReference type="NCBI Taxonomy" id="6706"/>
    <lineage>
        <taxon>Eukaryota</taxon>
        <taxon>Metazoa</taxon>
        <taxon>Ecdysozoa</taxon>
        <taxon>Arthropoda</taxon>
        <taxon>Crustacea</taxon>
        <taxon>Multicrustacea</taxon>
        <taxon>Malacostraca</taxon>
        <taxon>Eumalacostraca</taxon>
        <taxon>Eucarida</taxon>
        <taxon>Decapoda</taxon>
        <taxon>Pleocyemata</taxon>
        <taxon>Astacidea</taxon>
        <taxon>Nephropoidea</taxon>
        <taxon>Nephropidae</taxon>
        <taxon>Homarus</taxon>
    </lineage>
</organism>
<feature type="compositionally biased region" description="Basic and acidic residues" evidence="1">
    <location>
        <begin position="126"/>
        <end position="153"/>
    </location>
</feature>
<dbReference type="EMBL" id="JAHLQT010040062">
    <property type="protein sequence ID" value="KAG7156108.1"/>
    <property type="molecule type" value="Genomic_DNA"/>
</dbReference>
<feature type="region of interest" description="Disordered" evidence="1">
    <location>
        <begin position="126"/>
        <end position="185"/>
    </location>
</feature>
<sequence length="309" mass="34303">MTVVLFGSSGPLRGDKKMLRHLNSLGVCAGGYTSTNEAVETASFTTTTRSRGLRCKIPSVGNMTRNLHLKNLTSGFFLELDIYGFNAPRLMSSREESCELLAGALYWVTTMSDEQDKMRLTFKKIMDDGRPKGGKEEEVKKVGSEEKEGEGKNESSGMRQDMEEKGMEEKQDTGEAEESKEEEKEEKIMECVLPLVVALNNGYGFLSCRGLEEREEVLPTLKAWRKDVLEAEKKMSALKGKILGGVAGGLGLALVACAVCVITRLRPRHERKFNGSRRPSQQSSQQIKTRVTHDHDSSTPQNSTNKMKV</sequence>
<protein>
    <submittedName>
        <fullName evidence="3">Uncharacterized protein</fullName>
    </submittedName>
</protein>
<proteinExistence type="predicted"/>
<keyword evidence="2" id="KW-0472">Membrane</keyword>
<gene>
    <name evidence="3" type="ORF">Hamer_G026412</name>
</gene>
<evidence type="ECO:0000313" key="3">
    <source>
        <dbReference type="EMBL" id="KAG7156108.1"/>
    </source>
</evidence>
<keyword evidence="2" id="KW-1133">Transmembrane helix</keyword>
<comment type="caution">
    <text evidence="3">The sequence shown here is derived from an EMBL/GenBank/DDBJ whole genome shotgun (WGS) entry which is preliminary data.</text>
</comment>
<feature type="compositionally biased region" description="Basic and acidic residues" evidence="1">
    <location>
        <begin position="160"/>
        <end position="173"/>
    </location>
</feature>
<feature type="region of interest" description="Disordered" evidence="1">
    <location>
        <begin position="271"/>
        <end position="309"/>
    </location>
</feature>
<evidence type="ECO:0000313" key="4">
    <source>
        <dbReference type="Proteomes" id="UP000747542"/>
    </source>
</evidence>
<accession>A0A8J5JHD3</accession>
<feature type="compositionally biased region" description="Low complexity" evidence="1">
    <location>
        <begin position="276"/>
        <end position="286"/>
    </location>
</feature>
<dbReference type="Proteomes" id="UP000747542">
    <property type="component" value="Unassembled WGS sequence"/>
</dbReference>
<feature type="transmembrane region" description="Helical" evidence="2">
    <location>
        <begin position="242"/>
        <end position="262"/>
    </location>
</feature>
<name>A0A8J5JHD3_HOMAM</name>
<evidence type="ECO:0000256" key="1">
    <source>
        <dbReference type="SAM" id="MobiDB-lite"/>
    </source>
</evidence>
<feature type="compositionally biased region" description="Polar residues" evidence="1">
    <location>
        <begin position="298"/>
        <end position="309"/>
    </location>
</feature>